<keyword evidence="1" id="KW-0812">Transmembrane</keyword>
<keyword evidence="1" id="KW-1133">Transmembrane helix</keyword>
<feature type="transmembrane region" description="Helical" evidence="1">
    <location>
        <begin position="68"/>
        <end position="93"/>
    </location>
</feature>
<feature type="transmembrane region" description="Helical" evidence="1">
    <location>
        <begin position="99"/>
        <end position="117"/>
    </location>
</feature>
<gene>
    <name evidence="2" type="ORF">GCM10022211_18760</name>
</gene>
<keyword evidence="1" id="KW-0472">Membrane</keyword>
<dbReference type="EMBL" id="BAAAZD010000002">
    <property type="protein sequence ID" value="GAA4006338.1"/>
    <property type="molecule type" value="Genomic_DNA"/>
</dbReference>
<accession>A0ABP7S4C1</accession>
<comment type="caution">
    <text evidence="2">The sequence shown here is derived from an EMBL/GenBank/DDBJ whole genome shotgun (WGS) entry which is preliminary data.</text>
</comment>
<proteinExistence type="predicted"/>
<dbReference type="RefSeq" id="WP_344710006.1">
    <property type="nucleotide sequence ID" value="NZ_BAAAZD010000002.1"/>
</dbReference>
<name>A0ABP7S4C1_9SPHN</name>
<feature type="transmembrane region" description="Helical" evidence="1">
    <location>
        <begin position="18"/>
        <end position="37"/>
    </location>
</feature>
<evidence type="ECO:0000256" key="1">
    <source>
        <dbReference type="SAM" id="Phobius"/>
    </source>
</evidence>
<organism evidence="2 3">
    <name type="scientific">Sphingomonas humi</name>
    <dbReference type="NCBI Taxonomy" id="335630"/>
    <lineage>
        <taxon>Bacteria</taxon>
        <taxon>Pseudomonadati</taxon>
        <taxon>Pseudomonadota</taxon>
        <taxon>Alphaproteobacteria</taxon>
        <taxon>Sphingomonadales</taxon>
        <taxon>Sphingomonadaceae</taxon>
        <taxon>Sphingomonas</taxon>
    </lineage>
</organism>
<evidence type="ECO:0008006" key="4">
    <source>
        <dbReference type="Google" id="ProtNLM"/>
    </source>
</evidence>
<protein>
    <recommendedName>
        <fullName evidence="4">Acid-resistance membrane protein</fullName>
    </recommendedName>
</protein>
<dbReference type="Proteomes" id="UP001501310">
    <property type="component" value="Unassembled WGS sequence"/>
</dbReference>
<feature type="transmembrane region" description="Helical" evidence="1">
    <location>
        <begin position="43"/>
        <end position="61"/>
    </location>
</feature>
<feature type="transmembrane region" description="Helical" evidence="1">
    <location>
        <begin position="124"/>
        <end position="144"/>
    </location>
</feature>
<feature type="transmembrane region" description="Helical" evidence="1">
    <location>
        <begin position="150"/>
        <end position="171"/>
    </location>
</feature>
<sequence>MTEMTASMPRRLITPWRIAGWGLIAILLALPAILRFPWTASDFVLAAVMLGTVGAGIEFLARLSGNVFVRLGGVVMAVTCFLTIWVNLAVGMIGDDNPYNLLFLGVLAVAVGGTLMVRYRAAAMVKVTLACAVLQVVVGLGGYGMDPRGAIFSAFFGLFWLIAAALFAAGARR</sequence>
<evidence type="ECO:0000313" key="2">
    <source>
        <dbReference type="EMBL" id="GAA4006338.1"/>
    </source>
</evidence>
<reference evidence="3" key="1">
    <citation type="journal article" date="2019" name="Int. J. Syst. Evol. Microbiol.">
        <title>The Global Catalogue of Microorganisms (GCM) 10K type strain sequencing project: providing services to taxonomists for standard genome sequencing and annotation.</title>
        <authorList>
            <consortium name="The Broad Institute Genomics Platform"/>
            <consortium name="The Broad Institute Genome Sequencing Center for Infectious Disease"/>
            <person name="Wu L."/>
            <person name="Ma J."/>
        </authorList>
    </citation>
    <scope>NUCLEOTIDE SEQUENCE [LARGE SCALE GENOMIC DNA]</scope>
    <source>
        <strain evidence="3">JCM 16603</strain>
    </source>
</reference>
<evidence type="ECO:0000313" key="3">
    <source>
        <dbReference type="Proteomes" id="UP001501310"/>
    </source>
</evidence>
<keyword evidence="3" id="KW-1185">Reference proteome</keyword>